<accession>A0A7V7PNG7</accession>
<keyword evidence="3" id="KW-1185">Reference proteome</keyword>
<feature type="transmembrane region" description="Helical" evidence="1">
    <location>
        <begin position="16"/>
        <end position="37"/>
    </location>
</feature>
<evidence type="ECO:0000313" key="2">
    <source>
        <dbReference type="EMBL" id="KAB0679258.1"/>
    </source>
</evidence>
<dbReference type="EMBL" id="VZDO01000010">
    <property type="protein sequence ID" value="KAB0679258.1"/>
    <property type="molecule type" value="Genomic_DNA"/>
</dbReference>
<feature type="transmembrane region" description="Helical" evidence="1">
    <location>
        <begin position="57"/>
        <end position="81"/>
    </location>
</feature>
<evidence type="ECO:0000313" key="3">
    <source>
        <dbReference type="Proteomes" id="UP000432089"/>
    </source>
</evidence>
<evidence type="ECO:0000256" key="1">
    <source>
        <dbReference type="SAM" id="Phobius"/>
    </source>
</evidence>
<dbReference type="AlphaFoldDB" id="A0A7V7PNG7"/>
<keyword evidence="1" id="KW-0812">Transmembrane</keyword>
<gene>
    <name evidence="2" type="ORF">F6X38_13015</name>
</gene>
<keyword evidence="1" id="KW-1133">Transmembrane helix</keyword>
<dbReference type="Proteomes" id="UP000432089">
    <property type="component" value="Unassembled WGS sequence"/>
</dbReference>
<dbReference type="RefSeq" id="WP_150970263.1">
    <property type="nucleotide sequence ID" value="NZ_VZDO01000010.1"/>
</dbReference>
<proteinExistence type="predicted"/>
<organism evidence="2 3">
    <name type="scientific">Plantimonas leprariae</name>
    <dbReference type="NCBI Taxonomy" id="2615207"/>
    <lineage>
        <taxon>Bacteria</taxon>
        <taxon>Pseudomonadati</taxon>
        <taxon>Pseudomonadota</taxon>
        <taxon>Alphaproteobacteria</taxon>
        <taxon>Hyphomicrobiales</taxon>
        <taxon>Aurantimonadaceae</taxon>
        <taxon>Plantimonas</taxon>
    </lineage>
</organism>
<keyword evidence="1" id="KW-0472">Membrane</keyword>
<sequence length="109" mass="12067">MTRVNRERFFERCKPAASLTFFAGLAGFAAYALWGAWAHGEIWVRHGGSVSVTEHPGAFWFAVAVNVYGLAIILGGIGLVLRVRAGREPSRPPRPPFVDEARVQPFDER</sequence>
<name>A0A7V7PNG7_9HYPH</name>
<comment type="caution">
    <text evidence="2">The sequence shown here is derived from an EMBL/GenBank/DDBJ whole genome shotgun (WGS) entry which is preliminary data.</text>
</comment>
<protein>
    <submittedName>
        <fullName evidence="2">Uncharacterized protein</fullName>
    </submittedName>
</protein>
<reference evidence="2 3" key="1">
    <citation type="submission" date="2019-09" db="EMBL/GenBank/DDBJ databases">
        <title>YIM 132180 draft genome.</title>
        <authorList>
            <person name="Zhang K."/>
        </authorList>
    </citation>
    <scope>NUCLEOTIDE SEQUENCE [LARGE SCALE GENOMIC DNA]</scope>
    <source>
        <strain evidence="2 3">YIM 132180</strain>
    </source>
</reference>